<accession>A0ABQ7JAH2</accession>
<dbReference type="EMBL" id="JADAQX010000256">
    <property type="protein sequence ID" value="KAF8820997.1"/>
    <property type="molecule type" value="Genomic_DNA"/>
</dbReference>
<organism evidence="1 2">
    <name type="scientific">Cardiosporidium cionae</name>
    <dbReference type="NCBI Taxonomy" id="476202"/>
    <lineage>
        <taxon>Eukaryota</taxon>
        <taxon>Sar</taxon>
        <taxon>Alveolata</taxon>
        <taxon>Apicomplexa</taxon>
        <taxon>Aconoidasida</taxon>
        <taxon>Nephromycida</taxon>
        <taxon>Cardiosporidium</taxon>
    </lineage>
</organism>
<feature type="non-terminal residue" evidence="1">
    <location>
        <position position="1"/>
    </location>
</feature>
<sequence length="346" mass="40279">VLDKCLKEDIKNPSLWTDLCWRAQQICHHLSEPFSLYIFRAFSRGDWYDHYFFLTFLGKMQQRLLTYRLRDCAYVVEAMCNPKFRENRFVFVCLSLYFLSMGREDTKRGSNSMKCNVKKKRFLQNIFEHAQALLTHRSDISTEDICYFLGALRFLEDPPVSLVIKMGESLRQRDLRCIKFSYRVEALEAFASIDFSGSKEILDTLVQTLKNEYKEASLSEIIRMVHAFSQLQIKDRPFFRDLRERVLPLRYKLKPQEIAPALYGFAKGDVLSPLLSQELEIGVCEFVDKFSPVDLCLSVSGFLMGPPADKVLGILIPRLRLQLKYVPPSSLVLLFDGLTRTKFQVK</sequence>
<reference evidence="1 2" key="1">
    <citation type="journal article" date="2020" name="bioRxiv">
        <title>Metabolic contributions of an alphaproteobacterial endosymbiont in the apicomplexan Cardiosporidium cionae.</title>
        <authorList>
            <person name="Hunter E.S."/>
            <person name="Paight C.J."/>
            <person name="Lane C.E."/>
        </authorList>
    </citation>
    <scope>NUCLEOTIDE SEQUENCE [LARGE SCALE GENOMIC DNA]</scope>
    <source>
        <strain evidence="1">ESH_2018</strain>
    </source>
</reference>
<proteinExistence type="predicted"/>
<evidence type="ECO:0008006" key="3">
    <source>
        <dbReference type="Google" id="ProtNLM"/>
    </source>
</evidence>
<evidence type="ECO:0000313" key="2">
    <source>
        <dbReference type="Proteomes" id="UP000823046"/>
    </source>
</evidence>
<keyword evidence="2" id="KW-1185">Reference proteome</keyword>
<dbReference type="Proteomes" id="UP000823046">
    <property type="component" value="Unassembled WGS sequence"/>
</dbReference>
<evidence type="ECO:0000313" key="1">
    <source>
        <dbReference type="EMBL" id="KAF8820997.1"/>
    </source>
</evidence>
<protein>
    <recommendedName>
        <fullName evidence="3">FAST kinase leucine-rich domain-containing protein</fullName>
    </recommendedName>
</protein>
<name>A0ABQ7JAH2_9APIC</name>
<comment type="caution">
    <text evidence="1">The sequence shown here is derived from an EMBL/GenBank/DDBJ whole genome shotgun (WGS) entry which is preliminary data.</text>
</comment>
<gene>
    <name evidence="1" type="ORF">IE077_002576</name>
</gene>